<dbReference type="EMBL" id="BAABGX010000003">
    <property type="protein sequence ID" value="GAA4314332.1"/>
    <property type="molecule type" value="Genomic_DNA"/>
</dbReference>
<gene>
    <name evidence="3" type="ORF">GCM10023183_34500</name>
</gene>
<dbReference type="CDD" id="cd16894">
    <property type="entry name" value="MltD-like"/>
    <property type="match status" value="1"/>
</dbReference>
<dbReference type="PANTHER" id="PTHR33734:SF22">
    <property type="entry name" value="MEMBRANE-BOUND LYTIC MUREIN TRANSGLYCOSYLASE D"/>
    <property type="match status" value="1"/>
</dbReference>
<feature type="domain" description="LysM" evidence="2">
    <location>
        <begin position="333"/>
        <end position="377"/>
    </location>
</feature>
<keyword evidence="1" id="KW-0732">Signal</keyword>
<dbReference type="InterPro" id="IPR036779">
    <property type="entry name" value="LysM_dom_sf"/>
</dbReference>
<dbReference type="Proteomes" id="UP001501844">
    <property type="component" value="Unassembled WGS sequence"/>
</dbReference>
<dbReference type="Gene3D" id="3.10.350.10">
    <property type="entry name" value="LysM domain"/>
    <property type="match status" value="3"/>
</dbReference>
<evidence type="ECO:0000313" key="4">
    <source>
        <dbReference type="Proteomes" id="UP001501844"/>
    </source>
</evidence>
<protein>
    <recommendedName>
        <fullName evidence="2">LysM domain-containing protein</fullName>
    </recommendedName>
</protein>
<dbReference type="SMART" id="SM00257">
    <property type="entry name" value="LysM"/>
    <property type="match status" value="5"/>
</dbReference>
<evidence type="ECO:0000259" key="2">
    <source>
        <dbReference type="PROSITE" id="PS51782"/>
    </source>
</evidence>
<keyword evidence="4" id="KW-1185">Reference proteome</keyword>
<feature type="domain" description="LysM" evidence="2">
    <location>
        <begin position="637"/>
        <end position="681"/>
    </location>
</feature>
<feature type="domain" description="LysM" evidence="2">
    <location>
        <begin position="714"/>
        <end position="757"/>
    </location>
</feature>
<sequence>MRMYLTQFMKMRKLFPLLLLCLFTLAAQAQNPIVPYTIHFTDMRLTIKEDARVEIQKIVDGLVKHPGYFQKKVELADAYFPHIEQAFKQENLPLDFKYLALQESGLVSDAVSTSNAVGFWQFKETSATELGVRVNSQVDERKHIIESSRGAAKYLHRSNNYYKNWFNTLLSYYQGLTGTKALTKTSDIGVKEMDVTSQTNRYLLTFLAHKVAYENAVGRNPKPSLALQPMKVSSGQSLMEIAMAAQVEASQLEQYNKWLLASTVPADKDYYVMVPVFNGTSTTGVLAQDNHRSGPLQKLKDLTESITGRESKEELEAKVAKRRAQFTNTNGLKAIIAQVGDTKDVLALQANLSTRRFLKYNDMRSFDEIVPGRTYYLQAKRTKSDTEYHVARTSETMHDVSQKYGIKLSNLLRKNRMKRNEALLVGRVLWLQQTRPSNIPIEIRHLNEEVAPIVASTQTPTTSVVPAKPQAGAISVVVEDTVGMTAKVPGNVPAPKPTMDSVIVTTTVTTNAVLYPTKQMGTGANKPERPIEVKSPEVNGREVLLPSTTATPAASATPAKPTAPVSNASVHVVQKGETLYSISKLYNVSMENLQAWNHLNGGPLSVGKELSLKGPVSAEAVAAIPAMTAGEAKAAAREHLVVAGETLYSISRKYGVTIQNLLEWNNLTDNSPVSIGQKLVVVGPTGEEVSIPESKPVPAITPATTPVKSASGTITHKVAAGESMYQISRKYGVTIKEIMEWNNKADFNVSLGENLTIKPKTASN</sequence>
<dbReference type="PANTHER" id="PTHR33734">
    <property type="entry name" value="LYSM DOMAIN-CONTAINING GPI-ANCHORED PROTEIN 2"/>
    <property type="match status" value="1"/>
</dbReference>
<feature type="domain" description="LysM" evidence="2">
    <location>
        <begin position="387"/>
        <end position="431"/>
    </location>
</feature>
<name>A0ABP8FZN2_9BACT</name>
<evidence type="ECO:0000313" key="3">
    <source>
        <dbReference type="EMBL" id="GAA4314332.1"/>
    </source>
</evidence>
<organism evidence="3 4">
    <name type="scientific">Nibribacter koreensis</name>
    <dbReference type="NCBI Taxonomy" id="1084519"/>
    <lineage>
        <taxon>Bacteria</taxon>
        <taxon>Pseudomonadati</taxon>
        <taxon>Bacteroidota</taxon>
        <taxon>Cytophagia</taxon>
        <taxon>Cytophagales</taxon>
        <taxon>Hymenobacteraceae</taxon>
        <taxon>Nibribacter</taxon>
    </lineage>
</organism>
<accession>A0ABP8FZN2</accession>
<dbReference type="SUPFAM" id="SSF54106">
    <property type="entry name" value="LysM domain"/>
    <property type="match status" value="4"/>
</dbReference>
<dbReference type="CDD" id="cd00118">
    <property type="entry name" value="LysM"/>
    <property type="match status" value="3"/>
</dbReference>
<reference evidence="4" key="1">
    <citation type="journal article" date="2019" name="Int. J. Syst. Evol. Microbiol.">
        <title>The Global Catalogue of Microorganisms (GCM) 10K type strain sequencing project: providing services to taxonomists for standard genome sequencing and annotation.</title>
        <authorList>
            <consortium name="The Broad Institute Genomics Platform"/>
            <consortium name="The Broad Institute Genome Sequencing Center for Infectious Disease"/>
            <person name="Wu L."/>
            <person name="Ma J."/>
        </authorList>
    </citation>
    <scope>NUCLEOTIDE SEQUENCE [LARGE SCALE GENOMIC DNA]</scope>
    <source>
        <strain evidence="4">JCM 17917</strain>
    </source>
</reference>
<comment type="caution">
    <text evidence="3">The sequence shown here is derived from an EMBL/GenBank/DDBJ whole genome shotgun (WGS) entry which is preliminary data.</text>
</comment>
<dbReference type="Pfam" id="PF01476">
    <property type="entry name" value="LysM"/>
    <property type="match status" value="4"/>
</dbReference>
<dbReference type="InterPro" id="IPR023346">
    <property type="entry name" value="Lysozyme-like_dom_sf"/>
</dbReference>
<evidence type="ECO:0000256" key="1">
    <source>
        <dbReference type="SAM" id="SignalP"/>
    </source>
</evidence>
<feature type="signal peptide" evidence="1">
    <location>
        <begin position="1"/>
        <end position="29"/>
    </location>
</feature>
<dbReference type="Pfam" id="PF01464">
    <property type="entry name" value="SLT"/>
    <property type="match status" value="1"/>
</dbReference>
<dbReference type="Gene3D" id="1.10.530.10">
    <property type="match status" value="1"/>
</dbReference>
<dbReference type="InterPro" id="IPR008258">
    <property type="entry name" value="Transglycosylase_SLT_dom_1"/>
</dbReference>
<proteinExistence type="predicted"/>
<feature type="chain" id="PRO_5045235441" description="LysM domain-containing protein" evidence="1">
    <location>
        <begin position="30"/>
        <end position="764"/>
    </location>
</feature>
<feature type="domain" description="LysM" evidence="2">
    <location>
        <begin position="569"/>
        <end position="612"/>
    </location>
</feature>
<dbReference type="SUPFAM" id="SSF53955">
    <property type="entry name" value="Lysozyme-like"/>
    <property type="match status" value="1"/>
</dbReference>
<dbReference type="InterPro" id="IPR018392">
    <property type="entry name" value="LysM"/>
</dbReference>
<dbReference type="PROSITE" id="PS51782">
    <property type="entry name" value="LYSM"/>
    <property type="match status" value="5"/>
</dbReference>